<dbReference type="Gene3D" id="3.40.50.300">
    <property type="entry name" value="P-loop containing nucleotide triphosphate hydrolases"/>
    <property type="match status" value="2"/>
</dbReference>
<comment type="caution">
    <text evidence="12">The sequence shown here is derived from an EMBL/GenBank/DDBJ whole genome shotgun (WGS) entry which is preliminary data.</text>
</comment>
<evidence type="ECO:0000259" key="11">
    <source>
        <dbReference type="PROSITE" id="PS51643"/>
    </source>
</evidence>
<comment type="similarity">
    <text evidence="2">In the central section; belongs to the CRISPR-associated helicase Cas3 family.</text>
</comment>
<dbReference type="GO" id="GO:0004518">
    <property type="term" value="F:nuclease activity"/>
    <property type="evidence" value="ECO:0007669"/>
    <property type="project" value="UniProtKB-KW"/>
</dbReference>
<dbReference type="InterPro" id="IPR006474">
    <property type="entry name" value="Helicase_Cas3_CRISPR-ass_core"/>
</dbReference>
<dbReference type="Gene3D" id="1.10.3210.30">
    <property type="match status" value="1"/>
</dbReference>
<dbReference type="NCBIfam" id="TIGR01596">
    <property type="entry name" value="cas3_HD"/>
    <property type="match status" value="1"/>
</dbReference>
<dbReference type="CDD" id="cd09641">
    <property type="entry name" value="Cas3''_I"/>
    <property type="match status" value="1"/>
</dbReference>
<feature type="domain" description="Helicase ATP-binding" evidence="10">
    <location>
        <begin position="207"/>
        <end position="390"/>
    </location>
</feature>
<dbReference type="GO" id="GO:0004386">
    <property type="term" value="F:helicase activity"/>
    <property type="evidence" value="ECO:0007669"/>
    <property type="project" value="UniProtKB-KW"/>
</dbReference>
<dbReference type="InterPro" id="IPR038257">
    <property type="entry name" value="CRISPR-assoc_Cas3_HD_sf"/>
</dbReference>
<dbReference type="EMBL" id="LIWG01000006">
    <property type="protein sequence ID" value="MBE3608203.1"/>
    <property type="molecule type" value="Genomic_DNA"/>
</dbReference>
<evidence type="ECO:0000313" key="12">
    <source>
        <dbReference type="EMBL" id="MBE3608203.1"/>
    </source>
</evidence>
<dbReference type="NCBIfam" id="TIGR01587">
    <property type="entry name" value="cas3_core"/>
    <property type="match status" value="1"/>
</dbReference>
<evidence type="ECO:0000256" key="2">
    <source>
        <dbReference type="ARBA" id="ARBA00009046"/>
    </source>
</evidence>
<comment type="similarity">
    <text evidence="1">In the N-terminal section; belongs to the CRISPR-associated nuclease Cas3-HD family.</text>
</comment>
<feature type="domain" description="HD Cas3-type" evidence="11">
    <location>
        <begin position="1"/>
        <end position="163"/>
    </location>
</feature>
<protein>
    <submittedName>
        <fullName evidence="12">CRISPR-associated helicase Cas3</fullName>
    </submittedName>
</protein>
<dbReference type="InterPro" id="IPR054712">
    <property type="entry name" value="Cas3-like_dom"/>
</dbReference>
<name>A0AAW3ZWF4_9BACT</name>
<dbReference type="GO" id="GO:0051607">
    <property type="term" value="P:defense response to virus"/>
    <property type="evidence" value="ECO:0007669"/>
    <property type="project" value="UniProtKB-KW"/>
</dbReference>
<sequence length="709" mass="82328">MISCESDEICKQIKLFHDIAKLKNDFQKYIRGESENGLYKNHSLLSAYFFLLNSVASELETAFGFLSIVSHHGDVENFNELISSNKNFGRYFELSNELKFWDEVAKNAKNLEIYSEIKTDKTKLLERAKELYMHTLRLKNKFDYNNFIEFKRLYSSLIYADKFEAIFSEKQSGLAPIKTQEFDLYMSQLESAKPNKKRSEFREFVMSNFDINHKLFTLTAPTGYGKTLTALNFALKFNKERIIYALPFTSIIDQTHDVISEIYKDNDDVLIYKAHHKTVIDENTPEDRYSKIKFLMESFSANINVTTLYQLIFAIFGNKNRDNVKFNQLKNSVVIIDEAQAIPYKFRADFIKLCEIISKKFDTVFIFMSATMPIMHSENFREISNLKYFKNQNRYVLKWLDIEQNEENLIEQISQSASEKNTLVVVNTIRKAQELFLRFRDGFCCFCLNGYMYDKHKQDTIKSVKEAINLNKTAGEKPVLLISTQSIEAGVDLDFDVGFREISPISSIVQTAGRINRNFGTQGTLYVFEDICGYSDPIYGDVKLISDNILQKTLLQKCIEEEEILEIINQFFADISTHLEGYLLHKEMKELVFFDINKVIDEVMNDEYKVLVVIEPKTGFAKEFESEILAIRQNENMDKFKAKDMLKNTIKKISKFGVNVSIKDSQNLTLKPILGLKDVYYLPFGDTMYNDSFGLKKDVNLDALNEAFT</sequence>
<dbReference type="InterPro" id="IPR014001">
    <property type="entry name" value="Helicase_ATP-bd"/>
</dbReference>
<keyword evidence="6" id="KW-0378">Hydrolase</keyword>
<evidence type="ECO:0000256" key="7">
    <source>
        <dbReference type="ARBA" id="ARBA00022806"/>
    </source>
</evidence>
<evidence type="ECO:0000259" key="10">
    <source>
        <dbReference type="PROSITE" id="PS51192"/>
    </source>
</evidence>
<reference evidence="12 13" key="1">
    <citation type="submission" date="2015-08" db="EMBL/GenBank/DDBJ databases">
        <title>Comparative genomics of the Campylobacter concisus group.</title>
        <authorList>
            <person name="Yee E."/>
            <person name="Chapman M.H."/>
            <person name="Huynh S."/>
            <person name="Bono J.L."/>
            <person name="On S.L."/>
            <person name="St Leger J."/>
            <person name="Foster G."/>
            <person name="Parker C.T."/>
            <person name="Miller W.G."/>
        </authorList>
    </citation>
    <scope>NUCLEOTIDE SEQUENCE [LARGE SCALE GENOMIC DNA]</scope>
    <source>
        <strain evidence="12 13">RM9337</strain>
    </source>
</reference>
<keyword evidence="5" id="KW-0547">Nucleotide-binding</keyword>
<dbReference type="AlphaFoldDB" id="A0AAW3ZWF4"/>
<dbReference type="GO" id="GO:0016787">
    <property type="term" value="F:hydrolase activity"/>
    <property type="evidence" value="ECO:0007669"/>
    <property type="project" value="UniProtKB-KW"/>
</dbReference>
<gene>
    <name evidence="12" type="primary">cas3</name>
    <name evidence="12" type="ORF">CCAL9337_05610</name>
</gene>
<dbReference type="GO" id="GO:0046872">
    <property type="term" value="F:metal ion binding"/>
    <property type="evidence" value="ECO:0007669"/>
    <property type="project" value="UniProtKB-KW"/>
</dbReference>
<dbReference type="Pfam" id="PF22590">
    <property type="entry name" value="Cas3-like_C_2"/>
    <property type="match status" value="1"/>
</dbReference>
<dbReference type="PANTHER" id="PTHR24031">
    <property type="entry name" value="RNA HELICASE"/>
    <property type="match status" value="1"/>
</dbReference>
<dbReference type="Proteomes" id="UP000650616">
    <property type="component" value="Unassembled WGS sequence"/>
</dbReference>
<evidence type="ECO:0000256" key="9">
    <source>
        <dbReference type="ARBA" id="ARBA00023118"/>
    </source>
</evidence>
<dbReference type="SUPFAM" id="SSF52540">
    <property type="entry name" value="P-loop containing nucleoside triphosphate hydrolases"/>
    <property type="match status" value="1"/>
</dbReference>
<evidence type="ECO:0000256" key="8">
    <source>
        <dbReference type="ARBA" id="ARBA00022840"/>
    </source>
</evidence>
<dbReference type="SMART" id="SM00487">
    <property type="entry name" value="DEXDc"/>
    <property type="match status" value="1"/>
</dbReference>
<evidence type="ECO:0000256" key="6">
    <source>
        <dbReference type="ARBA" id="ARBA00022801"/>
    </source>
</evidence>
<evidence type="ECO:0000313" key="13">
    <source>
        <dbReference type="Proteomes" id="UP000650616"/>
    </source>
</evidence>
<evidence type="ECO:0000256" key="1">
    <source>
        <dbReference type="ARBA" id="ARBA00006847"/>
    </source>
</evidence>
<dbReference type="GO" id="GO:0003676">
    <property type="term" value="F:nucleic acid binding"/>
    <property type="evidence" value="ECO:0007669"/>
    <property type="project" value="InterPro"/>
</dbReference>
<evidence type="ECO:0000256" key="3">
    <source>
        <dbReference type="ARBA" id="ARBA00022722"/>
    </source>
</evidence>
<keyword evidence="4" id="KW-0479">Metal-binding</keyword>
<evidence type="ECO:0000256" key="4">
    <source>
        <dbReference type="ARBA" id="ARBA00022723"/>
    </source>
</evidence>
<dbReference type="PROSITE" id="PS51192">
    <property type="entry name" value="HELICASE_ATP_BIND_1"/>
    <property type="match status" value="1"/>
</dbReference>
<keyword evidence="8" id="KW-0067">ATP-binding</keyword>
<dbReference type="PROSITE" id="PS51643">
    <property type="entry name" value="HD_CAS3"/>
    <property type="match status" value="1"/>
</dbReference>
<accession>A0AAW3ZWF4</accession>
<organism evidence="12 13">
    <name type="scientific">Campylobacter californiensis</name>
    <dbReference type="NCBI Taxonomy" id="1032243"/>
    <lineage>
        <taxon>Bacteria</taxon>
        <taxon>Pseudomonadati</taxon>
        <taxon>Campylobacterota</taxon>
        <taxon>Epsilonproteobacteria</taxon>
        <taxon>Campylobacterales</taxon>
        <taxon>Campylobacteraceae</taxon>
        <taxon>Campylobacter</taxon>
    </lineage>
</organism>
<dbReference type="GO" id="GO:0005524">
    <property type="term" value="F:ATP binding"/>
    <property type="evidence" value="ECO:0007669"/>
    <property type="project" value="UniProtKB-KW"/>
</dbReference>
<keyword evidence="7" id="KW-0347">Helicase</keyword>
<proteinExistence type="inferred from homology"/>
<dbReference type="Pfam" id="PF00270">
    <property type="entry name" value="DEAD"/>
    <property type="match status" value="1"/>
</dbReference>
<dbReference type="InterPro" id="IPR027417">
    <property type="entry name" value="P-loop_NTPase"/>
</dbReference>
<dbReference type="InterPro" id="IPR006483">
    <property type="entry name" value="CRISPR-assoc_Cas3_HD"/>
</dbReference>
<keyword evidence="13" id="KW-1185">Reference proteome</keyword>
<keyword evidence="9" id="KW-0051">Antiviral defense</keyword>
<dbReference type="InterPro" id="IPR011545">
    <property type="entry name" value="DEAD/DEAH_box_helicase_dom"/>
</dbReference>
<evidence type="ECO:0000256" key="5">
    <source>
        <dbReference type="ARBA" id="ARBA00022741"/>
    </source>
</evidence>
<keyword evidence="3" id="KW-0540">Nuclease</keyword>
<dbReference type="CDD" id="cd17930">
    <property type="entry name" value="DEXHc_cas3"/>
    <property type="match status" value="1"/>
</dbReference>